<organism evidence="2">
    <name type="scientific">candidate division WOR-3 bacterium</name>
    <dbReference type="NCBI Taxonomy" id="2052148"/>
    <lineage>
        <taxon>Bacteria</taxon>
        <taxon>Bacteria division WOR-3</taxon>
    </lineage>
</organism>
<gene>
    <name evidence="2" type="ORF">ENS15_06600</name>
</gene>
<feature type="transmembrane region" description="Helical" evidence="1">
    <location>
        <begin position="240"/>
        <end position="271"/>
    </location>
</feature>
<dbReference type="AlphaFoldDB" id="A0A7C3J6R0"/>
<name>A0A7C3J6R0_UNCW3</name>
<sequence length="282" mass="32444">MIGLSQNPYLSRTLISEGFYSMVMYKKGYDGYGFIYFLVIIMPVLVHLIFFSNIIKSKSLRLGLIFFTLASFYLILLSNYFLAIIISIFSFVLMLIIEMYRVKKLIAVIVLISLIIIFSNTSLLVIIIDFLKDILPSGKNVERLNLLEYSIVVEKKLVFEKSRFDLIKVSLNSFFNNPIFGLVQNNSVDILNAIYSSGQHSQIFDTFAFLGFLPGILQIYLLIKLFALRNKNKKLKSLTIPFFFSVLMIFAFDNVTPSIGFALGLIFPFIYDKNFFNQTQNE</sequence>
<feature type="transmembrane region" description="Helical" evidence="1">
    <location>
        <begin position="31"/>
        <end position="52"/>
    </location>
</feature>
<feature type="transmembrane region" description="Helical" evidence="1">
    <location>
        <begin position="105"/>
        <end position="128"/>
    </location>
</feature>
<proteinExistence type="predicted"/>
<keyword evidence="1" id="KW-0472">Membrane</keyword>
<protein>
    <recommendedName>
        <fullName evidence="3">O-antigen ligase domain-containing protein</fullName>
    </recommendedName>
</protein>
<dbReference type="EMBL" id="DSTT01000005">
    <property type="protein sequence ID" value="HFK24295.1"/>
    <property type="molecule type" value="Genomic_DNA"/>
</dbReference>
<reference evidence="2" key="1">
    <citation type="journal article" date="2020" name="mSystems">
        <title>Genome- and Community-Level Interaction Insights into Carbon Utilization and Element Cycling Functions of Hydrothermarchaeota in Hydrothermal Sediment.</title>
        <authorList>
            <person name="Zhou Z."/>
            <person name="Liu Y."/>
            <person name="Xu W."/>
            <person name="Pan J."/>
            <person name="Luo Z.H."/>
            <person name="Li M."/>
        </authorList>
    </citation>
    <scope>NUCLEOTIDE SEQUENCE [LARGE SCALE GENOMIC DNA]</scope>
    <source>
        <strain evidence="2">SpSt-464</strain>
    </source>
</reference>
<evidence type="ECO:0000313" key="2">
    <source>
        <dbReference type="EMBL" id="HFK24295.1"/>
    </source>
</evidence>
<evidence type="ECO:0008006" key="3">
    <source>
        <dbReference type="Google" id="ProtNLM"/>
    </source>
</evidence>
<keyword evidence="1" id="KW-0812">Transmembrane</keyword>
<accession>A0A7C3J6R0</accession>
<feature type="transmembrane region" description="Helical" evidence="1">
    <location>
        <begin position="207"/>
        <end position="228"/>
    </location>
</feature>
<feature type="transmembrane region" description="Helical" evidence="1">
    <location>
        <begin position="81"/>
        <end position="98"/>
    </location>
</feature>
<keyword evidence="1" id="KW-1133">Transmembrane helix</keyword>
<evidence type="ECO:0000256" key="1">
    <source>
        <dbReference type="SAM" id="Phobius"/>
    </source>
</evidence>
<comment type="caution">
    <text evidence="2">The sequence shown here is derived from an EMBL/GenBank/DDBJ whole genome shotgun (WGS) entry which is preliminary data.</text>
</comment>